<evidence type="ECO:0000313" key="2">
    <source>
        <dbReference type="Proteomes" id="UP001244341"/>
    </source>
</evidence>
<dbReference type="Proteomes" id="UP001244341">
    <property type="component" value="Chromosome 7b"/>
</dbReference>
<name>A0ABY8U508_TETOB</name>
<dbReference type="Pfam" id="PF07145">
    <property type="entry name" value="PAM2"/>
    <property type="match status" value="1"/>
</dbReference>
<protein>
    <submittedName>
        <fullName evidence="1">Uncharacterized protein</fullName>
    </submittedName>
</protein>
<dbReference type="InterPro" id="IPR009818">
    <property type="entry name" value="PAM2_motif"/>
</dbReference>
<accession>A0ABY8U508</accession>
<evidence type="ECO:0000313" key="1">
    <source>
        <dbReference type="EMBL" id="WIA16425.1"/>
    </source>
</evidence>
<sequence>MATKLNPKAAEFVPGSYKSTDSNWGLMMEADEMGEEHLTEQELEELEACEEWVALQASMEELEQDHLVAIALRYAPESKVNEIRRRCGIKPAKLRSQHKGIRTQGVTRAW</sequence>
<proteinExistence type="predicted"/>
<keyword evidence="2" id="KW-1185">Reference proteome</keyword>
<reference evidence="1 2" key="1">
    <citation type="submission" date="2023-05" db="EMBL/GenBank/DDBJ databases">
        <title>A 100% complete, gapless, phased diploid assembly of the Scenedesmus obliquus UTEX 3031 genome.</title>
        <authorList>
            <person name="Biondi T.C."/>
            <person name="Hanschen E.R."/>
            <person name="Kwon T."/>
            <person name="Eng W."/>
            <person name="Kruse C.P.S."/>
            <person name="Koehler S.I."/>
            <person name="Kunde Y."/>
            <person name="Gleasner C.D."/>
            <person name="You Mak K.T."/>
            <person name="Polle J."/>
            <person name="Hovde B.T."/>
            <person name="Starkenburg S.R."/>
        </authorList>
    </citation>
    <scope>NUCLEOTIDE SEQUENCE [LARGE SCALE GENOMIC DNA]</scope>
    <source>
        <strain evidence="1 2">DOE0152z</strain>
    </source>
</reference>
<gene>
    <name evidence="1" type="ORF">OEZ85_013114</name>
</gene>
<organism evidence="1 2">
    <name type="scientific">Tetradesmus obliquus</name>
    <name type="common">Green alga</name>
    <name type="synonym">Acutodesmus obliquus</name>
    <dbReference type="NCBI Taxonomy" id="3088"/>
    <lineage>
        <taxon>Eukaryota</taxon>
        <taxon>Viridiplantae</taxon>
        <taxon>Chlorophyta</taxon>
        <taxon>core chlorophytes</taxon>
        <taxon>Chlorophyceae</taxon>
        <taxon>CS clade</taxon>
        <taxon>Sphaeropleales</taxon>
        <taxon>Scenedesmaceae</taxon>
        <taxon>Tetradesmus</taxon>
    </lineage>
</organism>
<dbReference type="EMBL" id="CP126214">
    <property type="protein sequence ID" value="WIA16425.1"/>
    <property type="molecule type" value="Genomic_DNA"/>
</dbReference>